<dbReference type="InterPro" id="IPR006680">
    <property type="entry name" value="Amidohydro-rel"/>
</dbReference>
<sequence length="544" mass="60581">MLNATLDLVVENGTVVLGDGRYRLAVGVKDGKVAMLAPEELMPPARRRIDARGNFVLPGIVDSEAHPGCYVPFEQDIRSESRAAACAGVTSWGVQAPVTRMGTSPFKEVVRRSDVVSFHESFPSARNVLDTASHVDAYLTYMLETDEQAREIPEYAEQHGVTSFKLYLQTRGLRGMSDSDDNNWPSRRAGLGHGIDDGTVYLAMEQTARLGYPGMVHIHPENWEIARIFEDRLRASGRTDFGAWTDRSPDFLEAQHIRAYAYMAKQTPGRAPLYLQHCTTELSFQEVAKARAEGVELYAQTGPAWLWAQPEDGWRINVPLRRRDNIEALWNALAEGIVDVVGSDHVVGWEPASHEEMYNANIWDCRTGFSRVELFLPVLLSEGVNKGRISMERLVQVSCENPAKTSGLWGQKGSLLPGYDADMVIVDAGREVTVGKEHINTRSGWSIMEGHDFTGWPVMTILRGEVTAEWADDSPGMRPVGEPRGRFLPRTLKNRGRAFEVTEPTRVSRDNRWSPADMHRPGFSPETLPAPPVAVTDRNEASAR</sequence>
<organism evidence="4 5">
    <name type="scientific">Streptomyces violaceoruber</name>
    <dbReference type="NCBI Taxonomy" id="1935"/>
    <lineage>
        <taxon>Bacteria</taxon>
        <taxon>Bacillati</taxon>
        <taxon>Actinomycetota</taxon>
        <taxon>Actinomycetes</taxon>
        <taxon>Kitasatosporales</taxon>
        <taxon>Streptomycetaceae</taxon>
        <taxon>Streptomyces</taxon>
        <taxon>Streptomyces violaceoruber group</taxon>
    </lineage>
</organism>
<dbReference type="GO" id="GO:0016812">
    <property type="term" value="F:hydrolase activity, acting on carbon-nitrogen (but not peptide) bonds, in cyclic amides"/>
    <property type="evidence" value="ECO:0007669"/>
    <property type="project" value="TreeGrafter"/>
</dbReference>
<dbReference type="Pfam" id="PF01979">
    <property type="entry name" value="Amidohydro_1"/>
    <property type="match status" value="1"/>
</dbReference>
<dbReference type="Gene3D" id="3.20.20.140">
    <property type="entry name" value="Metal-dependent hydrolases"/>
    <property type="match status" value="1"/>
</dbReference>
<feature type="region of interest" description="Disordered" evidence="2">
    <location>
        <begin position="504"/>
        <end position="544"/>
    </location>
</feature>
<gene>
    <name evidence="4" type="ORF">B1H20_22605</name>
</gene>
<dbReference type="InterPro" id="IPR011059">
    <property type="entry name" value="Metal-dep_hydrolase_composite"/>
</dbReference>
<proteinExistence type="predicted"/>
<dbReference type="EMBL" id="CP020570">
    <property type="protein sequence ID" value="ARF63860.1"/>
    <property type="molecule type" value="Genomic_DNA"/>
</dbReference>
<dbReference type="InterPro" id="IPR050378">
    <property type="entry name" value="Metallo-dep_Hydrolases_sf"/>
</dbReference>
<protein>
    <submittedName>
        <fullName evidence="4">Amidohydrolase</fullName>
    </submittedName>
</protein>
<dbReference type="RefSeq" id="WP_030295092.1">
    <property type="nucleotide sequence ID" value="NZ_CP020570.1"/>
</dbReference>
<comment type="cofactor">
    <cofactor evidence="1">
        <name>Zn(2+)</name>
        <dbReference type="ChEBI" id="CHEBI:29105"/>
    </cofactor>
</comment>
<evidence type="ECO:0000313" key="5">
    <source>
        <dbReference type="Proteomes" id="UP000192445"/>
    </source>
</evidence>
<evidence type="ECO:0000256" key="1">
    <source>
        <dbReference type="ARBA" id="ARBA00001947"/>
    </source>
</evidence>
<dbReference type="AlphaFoldDB" id="A0A1V0UFK6"/>
<dbReference type="SUPFAM" id="SSF51338">
    <property type="entry name" value="Composite domain of metallo-dependent hydrolases"/>
    <property type="match status" value="1"/>
</dbReference>
<feature type="domain" description="Amidohydrolase-related" evidence="3">
    <location>
        <begin position="320"/>
        <end position="466"/>
    </location>
</feature>
<dbReference type="GO" id="GO:0005829">
    <property type="term" value="C:cytosol"/>
    <property type="evidence" value="ECO:0007669"/>
    <property type="project" value="TreeGrafter"/>
</dbReference>
<dbReference type="SUPFAM" id="SSF51556">
    <property type="entry name" value="Metallo-dependent hydrolases"/>
    <property type="match status" value="1"/>
</dbReference>
<feature type="compositionally biased region" description="Basic and acidic residues" evidence="2">
    <location>
        <begin position="506"/>
        <end position="520"/>
    </location>
</feature>
<dbReference type="InterPro" id="IPR032466">
    <property type="entry name" value="Metal_Hydrolase"/>
</dbReference>
<dbReference type="PANTHER" id="PTHR11647">
    <property type="entry name" value="HYDRANTOINASE/DIHYDROPYRIMIDINASE FAMILY MEMBER"/>
    <property type="match status" value="1"/>
</dbReference>
<dbReference type="OrthoDB" id="9803027at2"/>
<dbReference type="KEGG" id="svu:B1H20_22605"/>
<evidence type="ECO:0000259" key="3">
    <source>
        <dbReference type="Pfam" id="PF01979"/>
    </source>
</evidence>
<reference evidence="4 5" key="1">
    <citation type="submission" date="2017-03" db="EMBL/GenBank/DDBJ databases">
        <title>Complete Genome Sequence of a natural compounds producer, Streptomyces violaceus S21.</title>
        <authorList>
            <person name="Zhong C."/>
            <person name="Zhao Z."/>
            <person name="Fu J."/>
            <person name="Zong G."/>
            <person name="Qin R."/>
            <person name="Cao G."/>
        </authorList>
    </citation>
    <scope>NUCLEOTIDE SEQUENCE [LARGE SCALE GENOMIC DNA]</scope>
    <source>
        <strain evidence="4 5">S21</strain>
    </source>
</reference>
<keyword evidence="4" id="KW-0378">Hydrolase</keyword>
<name>A0A1V0UFK6_STRVN</name>
<dbReference type="Proteomes" id="UP000192445">
    <property type="component" value="Chromosome"/>
</dbReference>
<evidence type="ECO:0000256" key="2">
    <source>
        <dbReference type="SAM" id="MobiDB-lite"/>
    </source>
</evidence>
<evidence type="ECO:0000313" key="4">
    <source>
        <dbReference type="EMBL" id="ARF63860.1"/>
    </source>
</evidence>
<accession>A0A1V0UFK6</accession>
<dbReference type="PANTHER" id="PTHR11647:SF1">
    <property type="entry name" value="COLLAPSIN RESPONSE MEDIATOR PROTEIN"/>
    <property type="match status" value="1"/>
</dbReference>
<dbReference type="STRING" id="1935.B1H20_22605"/>